<name>A0A225AYZ1_TALAT</name>
<accession>A0A225AYZ1</accession>
<dbReference type="OrthoDB" id="159229at2759"/>
<dbReference type="FunFam" id="2.60.40.200:FF:000007">
    <property type="entry name" value="Cell surface Cu-only superoxide dismutase 5"/>
    <property type="match status" value="1"/>
</dbReference>
<dbReference type="GeneID" id="31004330"/>
<organism evidence="10 11">
    <name type="scientific">Talaromyces atroroseus</name>
    <dbReference type="NCBI Taxonomy" id="1441469"/>
    <lineage>
        <taxon>Eukaryota</taxon>
        <taxon>Fungi</taxon>
        <taxon>Dikarya</taxon>
        <taxon>Ascomycota</taxon>
        <taxon>Pezizomycotina</taxon>
        <taxon>Eurotiomycetes</taxon>
        <taxon>Eurotiomycetidae</taxon>
        <taxon>Eurotiales</taxon>
        <taxon>Trichocomaceae</taxon>
        <taxon>Talaromyces</taxon>
        <taxon>Talaromyces sect. Trachyspermi</taxon>
    </lineage>
</organism>
<dbReference type="InterPro" id="IPR024134">
    <property type="entry name" value="SOD_Cu/Zn_/chaperone"/>
</dbReference>
<dbReference type="Gene3D" id="2.60.40.200">
    <property type="entry name" value="Superoxide dismutase, copper/zinc binding domain"/>
    <property type="match status" value="1"/>
</dbReference>
<evidence type="ECO:0000313" key="11">
    <source>
        <dbReference type="Proteomes" id="UP000214365"/>
    </source>
</evidence>
<keyword evidence="5" id="KW-0964">Secreted</keyword>
<dbReference type="EC" id="1.15.1.1" evidence="4"/>
<keyword evidence="6" id="KW-0049">Antioxidant</keyword>
<feature type="signal peptide" evidence="8">
    <location>
        <begin position="1"/>
        <end position="17"/>
    </location>
</feature>
<evidence type="ECO:0000256" key="2">
    <source>
        <dbReference type="ARBA" id="ARBA00004613"/>
    </source>
</evidence>
<comment type="similarity">
    <text evidence="3">Belongs to the Cu-Zn superoxide dismutase family.</text>
</comment>
<keyword evidence="11" id="KW-1185">Reference proteome</keyword>
<dbReference type="GO" id="GO:0004784">
    <property type="term" value="F:superoxide dismutase activity"/>
    <property type="evidence" value="ECO:0007669"/>
    <property type="project" value="UniProtKB-EC"/>
</dbReference>
<comment type="caution">
    <text evidence="10">The sequence shown here is derived from an EMBL/GenBank/DDBJ whole genome shotgun (WGS) entry which is preliminary data.</text>
</comment>
<dbReference type="RefSeq" id="XP_020120307.1">
    <property type="nucleotide sequence ID" value="XM_020266860.1"/>
</dbReference>
<dbReference type="InterPro" id="IPR036423">
    <property type="entry name" value="SOD-like_Cu/Zn_dom_sf"/>
</dbReference>
<feature type="domain" description="Superoxide dismutase copper/zinc binding" evidence="9">
    <location>
        <begin position="47"/>
        <end position="165"/>
    </location>
</feature>
<evidence type="ECO:0000256" key="4">
    <source>
        <dbReference type="ARBA" id="ARBA00012682"/>
    </source>
</evidence>
<comment type="catalytic activity">
    <reaction evidence="7">
        <text>2 superoxide + 2 H(+) = H2O2 + O2</text>
        <dbReference type="Rhea" id="RHEA:20696"/>
        <dbReference type="ChEBI" id="CHEBI:15378"/>
        <dbReference type="ChEBI" id="CHEBI:15379"/>
        <dbReference type="ChEBI" id="CHEBI:16240"/>
        <dbReference type="ChEBI" id="CHEBI:18421"/>
        <dbReference type="EC" id="1.15.1.1"/>
    </reaction>
</comment>
<reference evidence="10 11" key="1">
    <citation type="submission" date="2015-06" db="EMBL/GenBank/DDBJ databases">
        <title>Talaromyces atroroseus IBT 11181 draft genome.</title>
        <authorList>
            <person name="Rasmussen K.B."/>
            <person name="Rasmussen S."/>
            <person name="Petersen B."/>
            <person name="Sicheritz-Ponten T."/>
            <person name="Mortensen U.H."/>
            <person name="Thrane U."/>
        </authorList>
    </citation>
    <scope>NUCLEOTIDE SEQUENCE [LARGE SCALE GENOMIC DNA]</scope>
    <source>
        <strain evidence="10 11">IBT 11181</strain>
    </source>
</reference>
<evidence type="ECO:0000256" key="1">
    <source>
        <dbReference type="ARBA" id="ARBA00004196"/>
    </source>
</evidence>
<sequence>MIYSALVILCLVLSSFGQRFVSAPVITDNVDAIYTATLLDRASSSIRGRVTASSGANGVGLSFDVSFTGLPAGLGPFPYHVHVSPVPGNGDCDAAGPHLDPYNRGEQPPCDASAPATCQIGDLSGKHGNATAPAFTAVYTDPYLSNNAQSNAFIGDRSIVIHSANGTRLNCGNFHLVSGNPSSSAKAGNPSISTRVPRGSTLTHLISPSASTHTSTSTRVTFTSTSTHVVPTSSSTHVVSTSTSTHIPTTTTTIRVPTTFTSRRATTTSISIRPGNFTTH</sequence>
<evidence type="ECO:0000256" key="3">
    <source>
        <dbReference type="ARBA" id="ARBA00010457"/>
    </source>
</evidence>
<dbReference type="EMBL" id="LFMY01000006">
    <property type="protein sequence ID" value="OKL60186.1"/>
    <property type="molecule type" value="Genomic_DNA"/>
</dbReference>
<evidence type="ECO:0000313" key="10">
    <source>
        <dbReference type="EMBL" id="OKL60186.1"/>
    </source>
</evidence>
<feature type="chain" id="PRO_5011665692" description="superoxide dismutase" evidence="8">
    <location>
        <begin position="18"/>
        <end position="280"/>
    </location>
</feature>
<dbReference type="Proteomes" id="UP000214365">
    <property type="component" value="Unassembled WGS sequence"/>
</dbReference>
<dbReference type="GO" id="GO:0005576">
    <property type="term" value="C:extracellular region"/>
    <property type="evidence" value="ECO:0007669"/>
    <property type="project" value="UniProtKB-SubCell"/>
</dbReference>
<dbReference type="Pfam" id="PF00080">
    <property type="entry name" value="Sod_Cu"/>
    <property type="match status" value="1"/>
</dbReference>
<dbReference type="PANTHER" id="PTHR10003">
    <property type="entry name" value="SUPEROXIDE DISMUTASE CU-ZN -RELATED"/>
    <property type="match status" value="1"/>
</dbReference>
<dbReference type="STRING" id="1441469.A0A225AYZ1"/>
<proteinExistence type="inferred from homology"/>
<protein>
    <recommendedName>
        <fullName evidence="4">superoxide dismutase</fullName>
        <ecNumber evidence="4">1.15.1.1</ecNumber>
    </recommendedName>
</protein>
<dbReference type="AlphaFoldDB" id="A0A225AYZ1"/>
<evidence type="ECO:0000256" key="8">
    <source>
        <dbReference type="SAM" id="SignalP"/>
    </source>
</evidence>
<dbReference type="GO" id="GO:0005507">
    <property type="term" value="F:copper ion binding"/>
    <property type="evidence" value="ECO:0007669"/>
    <property type="project" value="InterPro"/>
</dbReference>
<gene>
    <name evidence="10" type="ORF">UA08_04575</name>
</gene>
<evidence type="ECO:0000256" key="6">
    <source>
        <dbReference type="ARBA" id="ARBA00022862"/>
    </source>
</evidence>
<evidence type="ECO:0000256" key="7">
    <source>
        <dbReference type="ARBA" id="ARBA00049204"/>
    </source>
</evidence>
<evidence type="ECO:0000256" key="5">
    <source>
        <dbReference type="ARBA" id="ARBA00022525"/>
    </source>
</evidence>
<evidence type="ECO:0000259" key="9">
    <source>
        <dbReference type="Pfam" id="PF00080"/>
    </source>
</evidence>
<keyword evidence="8" id="KW-0732">Signal</keyword>
<dbReference type="SUPFAM" id="SSF49329">
    <property type="entry name" value="Cu,Zn superoxide dismutase-like"/>
    <property type="match status" value="1"/>
</dbReference>
<dbReference type="InterPro" id="IPR001424">
    <property type="entry name" value="SOD_Cu_Zn_dom"/>
</dbReference>
<comment type="subcellular location">
    <subcellularLocation>
        <location evidence="1">Cell envelope</location>
    </subcellularLocation>
    <subcellularLocation>
        <location evidence="2">Secreted</location>
    </subcellularLocation>
</comment>